<dbReference type="STRING" id="10036.ENSMAUP00000009325"/>
<keyword evidence="5" id="KW-1185">Reference proteome</keyword>
<dbReference type="InterPro" id="IPR013320">
    <property type="entry name" value="ConA-like_dom_sf"/>
</dbReference>
<dbReference type="AlphaFoldDB" id="A0A1U7R0T0"/>
<dbReference type="SMART" id="SM00276">
    <property type="entry name" value="GLECT"/>
    <property type="match status" value="2"/>
</dbReference>
<dbReference type="PANTHER" id="PTHR11346:SF80">
    <property type="entry name" value="GALECTIN-9C"/>
    <property type="match status" value="1"/>
</dbReference>
<dbReference type="GO" id="GO:2000562">
    <property type="term" value="P:negative regulation of CD4-positive, alpha-beta T cell proliferation"/>
    <property type="evidence" value="ECO:0007669"/>
    <property type="project" value="TreeGrafter"/>
</dbReference>
<dbReference type="CTD" id="3965"/>
<keyword evidence="1 3" id="KW-0430">Lectin</keyword>
<dbReference type="FunFam" id="2.60.120.200:FF:000023">
    <property type="entry name" value="Galectin"/>
    <property type="match status" value="1"/>
</dbReference>
<reference evidence="6" key="1">
    <citation type="submission" date="2025-08" db="UniProtKB">
        <authorList>
            <consortium name="RefSeq"/>
        </authorList>
    </citation>
    <scope>IDENTIFICATION</scope>
    <source>
        <tissue evidence="6">Liver</tissue>
    </source>
</reference>
<dbReference type="Proteomes" id="UP000886700">
    <property type="component" value="Unplaced"/>
</dbReference>
<dbReference type="OrthoDB" id="5795596at2759"/>
<protein>
    <recommendedName>
        <fullName evidence="3">Galectin</fullName>
    </recommendedName>
</protein>
<dbReference type="GO" id="GO:0032689">
    <property type="term" value="P:negative regulation of type II interferon production"/>
    <property type="evidence" value="ECO:0007669"/>
    <property type="project" value="TreeGrafter"/>
</dbReference>
<evidence type="ECO:0000259" key="4">
    <source>
        <dbReference type="PROSITE" id="PS51304"/>
    </source>
</evidence>
<dbReference type="CDD" id="cd00070">
    <property type="entry name" value="GLECT"/>
    <property type="match status" value="2"/>
</dbReference>
<dbReference type="GO" id="GO:0005634">
    <property type="term" value="C:nucleus"/>
    <property type="evidence" value="ECO:0007669"/>
    <property type="project" value="TreeGrafter"/>
</dbReference>
<sequence>MAFFSTQAPYVNPAIPFSGIIQGGLQEGLQITIQGTVLASVNRITVNFQTGFSENDIAFHFNPRFEDGGYVVCNTKQRGHWGPEERKMQMPFQKGRPFELSFLVQRSEFKVMVNKNFFVQYSHRVPYHLVDTIAVSGSLKLSFITFQRSSAVPVQPVFSTVQFSQPIQFPRNPRGRNSKLQGIRPAHQAPVAQTVIHTVHTAPGPMFPTPGIQPVAYPTSAYPVPFFTSIPNGLYPSKTIIVAGIVLPNAKRFHINLRSGMDIAFHLNPRFNEKVVVRNTQINNTWGPEERNLLGKMPFSCGQSFSVWILCESHCFKVSVDGQHLCDYVHRLKHLPDINNLEVAGDVQLSHVQA</sequence>
<evidence type="ECO:0000256" key="1">
    <source>
        <dbReference type="ARBA" id="ARBA00022734"/>
    </source>
</evidence>
<dbReference type="GO" id="GO:0016936">
    <property type="term" value="F:galactoside binding"/>
    <property type="evidence" value="ECO:0007669"/>
    <property type="project" value="TreeGrafter"/>
</dbReference>
<evidence type="ECO:0000256" key="2">
    <source>
        <dbReference type="ARBA" id="ARBA00022737"/>
    </source>
</evidence>
<dbReference type="GO" id="GO:0005829">
    <property type="term" value="C:cytosol"/>
    <property type="evidence" value="ECO:0007669"/>
    <property type="project" value="TreeGrafter"/>
</dbReference>
<evidence type="ECO:0000313" key="6">
    <source>
        <dbReference type="RefSeq" id="XP_005077144.1"/>
    </source>
</evidence>
<dbReference type="GO" id="GO:0010628">
    <property type="term" value="P:positive regulation of gene expression"/>
    <property type="evidence" value="ECO:0007669"/>
    <property type="project" value="TreeGrafter"/>
</dbReference>
<dbReference type="SMART" id="SM00908">
    <property type="entry name" value="Gal-bind_lectin"/>
    <property type="match status" value="2"/>
</dbReference>
<dbReference type="FunFam" id="2.60.120.200:FF:000078">
    <property type="entry name" value="Galectin"/>
    <property type="match status" value="1"/>
</dbReference>
<dbReference type="PROSITE" id="PS51304">
    <property type="entry name" value="GALECTIN"/>
    <property type="match status" value="2"/>
</dbReference>
<dbReference type="Pfam" id="PF00337">
    <property type="entry name" value="Gal-bind_lectin"/>
    <property type="match status" value="2"/>
</dbReference>
<dbReference type="Gene3D" id="2.60.120.200">
    <property type="match status" value="2"/>
</dbReference>
<accession>A0A1U7R0T0</accession>
<dbReference type="eggNOG" id="KOG3587">
    <property type="taxonomic scope" value="Eukaryota"/>
</dbReference>
<dbReference type="SUPFAM" id="SSF49899">
    <property type="entry name" value="Concanavalin A-like lectins/glucanases"/>
    <property type="match status" value="2"/>
</dbReference>
<dbReference type="InterPro" id="IPR001079">
    <property type="entry name" value="Galectin_CRD"/>
</dbReference>
<dbReference type="InterPro" id="IPR044156">
    <property type="entry name" value="Galectin-like"/>
</dbReference>
<feature type="domain" description="Galectin" evidence="4">
    <location>
        <begin position="17"/>
        <end position="147"/>
    </location>
</feature>
<dbReference type="GeneID" id="101826810"/>
<dbReference type="RefSeq" id="XP_005077144.1">
    <property type="nucleotide sequence ID" value="XM_005077087.4"/>
</dbReference>
<evidence type="ECO:0000256" key="3">
    <source>
        <dbReference type="RuleBase" id="RU102079"/>
    </source>
</evidence>
<proteinExistence type="predicted"/>
<dbReference type="PANTHER" id="PTHR11346">
    <property type="entry name" value="GALECTIN"/>
    <property type="match status" value="1"/>
</dbReference>
<gene>
    <name evidence="6" type="primary">Lgals9</name>
</gene>
<organism evidence="5 6">
    <name type="scientific">Mesocricetus auratus</name>
    <name type="common">Golden hamster</name>
    <dbReference type="NCBI Taxonomy" id="10036"/>
    <lineage>
        <taxon>Eukaryota</taxon>
        <taxon>Metazoa</taxon>
        <taxon>Chordata</taxon>
        <taxon>Craniata</taxon>
        <taxon>Vertebrata</taxon>
        <taxon>Euteleostomi</taxon>
        <taxon>Mammalia</taxon>
        <taxon>Eutheria</taxon>
        <taxon>Euarchontoglires</taxon>
        <taxon>Glires</taxon>
        <taxon>Rodentia</taxon>
        <taxon>Myomorpha</taxon>
        <taxon>Muroidea</taxon>
        <taxon>Cricetidae</taxon>
        <taxon>Cricetinae</taxon>
        <taxon>Mesocricetus</taxon>
    </lineage>
</organism>
<dbReference type="GO" id="GO:0045089">
    <property type="term" value="P:positive regulation of innate immune response"/>
    <property type="evidence" value="ECO:0007669"/>
    <property type="project" value="UniProtKB-ARBA"/>
</dbReference>
<feature type="domain" description="Galectin" evidence="4">
    <location>
        <begin position="226"/>
        <end position="354"/>
    </location>
</feature>
<dbReference type="KEGG" id="maua:101826810"/>
<name>A0A1U7R0T0_MESAU</name>
<evidence type="ECO:0000313" key="5">
    <source>
        <dbReference type="Proteomes" id="UP000886700"/>
    </source>
</evidence>
<dbReference type="GO" id="GO:0030246">
    <property type="term" value="F:carbohydrate binding"/>
    <property type="evidence" value="ECO:0007669"/>
    <property type="project" value="UniProtKB-UniRule"/>
</dbReference>
<keyword evidence="2" id="KW-0677">Repeat</keyword>